<gene>
    <name evidence="2" type="ORF">PBAT_24055</name>
</gene>
<sequence length="148" mass="17492">MNKKYEIKLPKSRYIQVISSILITFLLLFVLRKDDFLSVFFAIILISCTLLQVVLLLKKSLRKSNEFEITENTIKINHIEVPIEKIEKIIIQGYFIQSVGIKLYGRKLISMDLHFRFNNNEDANIEELKQWASINRIKVTSGKIYRWI</sequence>
<feature type="transmembrane region" description="Helical" evidence="1">
    <location>
        <begin position="37"/>
        <end position="57"/>
    </location>
</feature>
<dbReference type="Proteomes" id="UP000077355">
    <property type="component" value="Unassembled WGS sequence"/>
</dbReference>
<evidence type="ECO:0000313" key="3">
    <source>
        <dbReference type="Proteomes" id="UP000077355"/>
    </source>
</evidence>
<reference evidence="2 3" key="1">
    <citation type="submission" date="2016-03" db="EMBL/GenBank/DDBJ databases">
        <title>Draft genome sequence of Paenibacillus antarcticus CECT 5836.</title>
        <authorList>
            <person name="Shin S.-K."/>
            <person name="Yi H."/>
        </authorList>
    </citation>
    <scope>NUCLEOTIDE SEQUENCE [LARGE SCALE GENOMIC DNA]</scope>
    <source>
        <strain evidence="2 3">CECT 5836</strain>
    </source>
</reference>
<protein>
    <recommendedName>
        <fullName evidence="4">DUF304 domain-containing protein</fullName>
    </recommendedName>
</protein>
<keyword evidence="1" id="KW-0472">Membrane</keyword>
<dbReference type="AlphaFoldDB" id="A0A168JAU4"/>
<dbReference type="OrthoDB" id="2666190at2"/>
<keyword evidence="1" id="KW-1133">Transmembrane helix</keyword>
<organism evidence="2 3">
    <name type="scientific">Paenibacillus antarcticus</name>
    <dbReference type="NCBI Taxonomy" id="253703"/>
    <lineage>
        <taxon>Bacteria</taxon>
        <taxon>Bacillati</taxon>
        <taxon>Bacillota</taxon>
        <taxon>Bacilli</taxon>
        <taxon>Bacillales</taxon>
        <taxon>Paenibacillaceae</taxon>
        <taxon>Paenibacillus</taxon>
    </lineage>
</organism>
<evidence type="ECO:0000256" key="1">
    <source>
        <dbReference type="SAM" id="Phobius"/>
    </source>
</evidence>
<proteinExistence type="predicted"/>
<evidence type="ECO:0000313" key="2">
    <source>
        <dbReference type="EMBL" id="OAB40376.1"/>
    </source>
</evidence>
<comment type="caution">
    <text evidence="2">The sequence shown here is derived from an EMBL/GenBank/DDBJ whole genome shotgun (WGS) entry which is preliminary data.</text>
</comment>
<keyword evidence="3" id="KW-1185">Reference proteome</keyword>
<accession>A0A168JAU4</accession>
<evidence type="ECO:0008006" key="4">
    <source>
        <dbReference type="Google" id="ProtNLM"/>
    </source>
</evidence>
<dbReference type="EMBL" id="LVJI01000054">
    <property type="protein sequence ID" value="OAB40376.1"/>
    <property type="molecule type" value="Genomic_DNA"/>
</dbReference>
<feature type="transmembrane region" description="Helical" evidence="1">
    <location>
        <begin position="12"/>
        <end position="31"/>
    </location>
</feature>
<dbReference type="RefSeq" id="WP_068653177.1">
    <property type="nucleotide sequence ID" value="NZ_CP043611.1"/>
</dbReference>
<keyword evidence="1" id="KW-0812">Transmembrane</keyword>
<name>A0A168JAU4_9BACL</name>